<evidence type="ECO:0000313" key="4">
    <source>
        <dbReference type="Proteomes" id="UP000215377"/>
    </source>
</evidence>
<feature type="domain" description="ABC-type transport auxiliary lipoprotein component" evidence="2">
    <location>
        <begin position="35"/>
        <end position="195"/>
    </location>
</feature>
<evidence type="ECO:0000259" key="2">
    <source>
        <dbReference type="Pfam" id="PF03886"/>
    </source>
</evidence>
<dbReference type="Gene3D" id="3.40.50.10610">
    <property type="entry name" value="ABC-type transport auxiliary lipoprotein component"/>
    <property type="match status" value="1"/>
</dbReference>
<evidence type="ECO:0000313" key="3">
    <source>
        <dbReference type="EMBL" id="OWU73622.1"/>
    </source>
</evidence>
<dbReference type="EMBL" id="AQQR01000004">
    <property type="protein sequence ID" value="OWU73622.1"/>
    <property type="molecule type" value="Genomic_DNA"/>
</dbReference>
<keyword evidence="4" id="KW-1185">Reference proteome</keyword>
<accession>A0A225NID3</accession>
<gene>
    <name evidence="3" type="ORF">ATO3_13350</name>
</gene>
<dbReference type="RefSeq" id="WP_233152132.1">
    <property type="nucleotide sequence ID" value="NZ_AQQR01000004.1"/>
</dbReference>
<dbReference type="AlphaFoldDB" id="A0A225NID3"/>
<protein>
    <recommendedName>
        <fullName evidence="2">ABC-type transport auxiliary lipoprotein component domain-containing protein</fullName>
    </recommendedName>
</protein>
<dbReference type="Proteomes" id="UP000215377">
    <property type="component" value="Unassembled WGS sequence"/>
</dbReference>
<name>A0A225NID3_9RHOB</name>
<dbReference type="Pfam" id="PF03886">
    <property type="entry name" value="ABC_trans_aux"/>
    <property type="match status" value="1"/>
</dbReference>
<comment type="caution">
    <text evidence="3">The sequence shown here is derived from an EMBL/GenBank/DDBJ whole genome shotgun (WGS) entry which is preliminary data.</text>
</comment>
<keyword evidence="1" id="KW-0732">Signal</keyword>
<evidence type="ECO:0000256" key="1">
    <source>
        <dbReference type="SAM" id="SignalP"/>
    </source>
</evidence>
<proteinExistence type="predicted"/>
<sequence>MTLPARLAFLALMLPLALPGCSALSALGGETLEIYELQTAPAQAQSRTRSVELVVEPPVGSGALATERIAIRPAALQVQYLPGVRWADPAPAMLQTLMLRSLSETGAFASVGRAPLGAIGDYALLSELTDFQAAVNDATPGATVTVRLIVRLVRERDARVVASRTFTAIAASADTDADSIAAAFDVATGQMLAELVPWVLARAG</sequence>
<dbReference type="SUPFAM" id="SSF159594">
    <property type="entry name" value="XCC0632-like"/>
    <property type="match status" value="1"/>
</dbReference>
<feature type="chain" id="PRO_5012895021" description="ABC-type transport auxiliary lipoprotein component domain-containing protein" evidence="1">
    <location>
        <begin position="26"/>
        <end position="204"/>
    </location>
</feature>
<reference evidence="3 4" key="1">
    <citation type="submission" date="2013-04" db="EMBL/GenBank/DDBJ databases">
        <title>Oceanicola sp. 22II1-22F33 Genome Sequencing.</title>
        <authorList>
            <person name="Lai Q."/>
            <person name="Li G."/>
            <person name="Shao Z."/>
        </authorList>
    </citation>
    <scope>NUCLEOTIDE SEQUENCE [LARGE SCALE GENOMIC DNA]</scope>
    <source>
        <strain evidence="3 4">22II1-22F33</strain>
    </source>
</reference>
<feature type="signal peptide" evidence="1">
    <location>
        <begin position="1"/>
        <end position="25"/>
    </location>
</feature>
<organism evidence="3 4">
    <name type="scientific">Marinibacterium profundimaris</name>
    <dbReference type="NCBI Taxonomy" id="1679460"/>
    <lineage>
        <taxon>Bacteria</taxon>
        <taxon>Pseudomonadati</taxon>
        <taxon>Pseudomonadota</taxon>
        <taxon>Alphaproteobacteria</taxon>
        <taxon>Rhodobacterales</taxon>
        <taxon>Paracoccaceae</taxon>
        <taxon>Marinibacterium</taxon>
    </lineage>
</organism>
<dbReference type="InterPro" id="IPR005586">
    <property type="entry name" value="ABC_trans_aux"/>
</dbReference>